<reference evidence="3" key="1">
    <citation type="submission" date="2024-06" db="EMBL/GenBank/DDBJ databases">
        <authorList>
            <person name="Coelho C."/>
            <person name="Bento M."/>
            <person name="Garcia E."/>
            <person name="Camelo A."/>
            <person name="Brandao I."/>
            <person name="Espirito Santo C."/>
            <person name="Trovao J."/>
            <person name="Verissimo A."/>
            <person name="Costa J."/>
            <person name="Tiago I."/>
        </authorList>
    </citation>
    <scope>NUCLEOTIDE SEQUENCE</scope>
    <source>
        <strain evidence="3">KWT182</strain>
    </source>
</reference>
<feature type="transmembrane region" description="Helical" evidence="1">
    <location>
        <begin position="74"/>
        <end position="96"/>
    </location>
</feature>
<keyword evidence="1" id="KW-1133">Transmembrane helix</keyword>
<protein>
    <submittedName>
        <fullName evidence="3">Tripartite tricarboxylate transporter permease</fullName>
    </submittedName>
</protein>
<feature type="transmembrane region" description="Helical" evidence="1">
    <location>
        <begin position="171"/>
        <end position="192"/>
    </location>
</feature>
<dbReference type="InterPro" id="IPR002823">
    <property type="entry name" value="DUF112_TM"/>
</dbReference>
<accession>A0AAU7QDX1</accession>
<dbReference type="AlphaFoldDB" id="A0AAU7QDX1"/>
<name>A0AAU7QDX1_9GAMM</name>
<sequence>MDLLYHMLDGFGAALSLMNLMWIIIGALLGTLIGILPGLGNPAATLAILLPLTLRLPPATGLIMMAGIYNGSKFAGATTAILLNIPTETSSVVLCYDGHELAKQGRAGAAMGMSAISGFIASTIGVIGLTFAAPVAARIAIDFGPPEFAMLMIFGLLLVISLAGKSPVKGLIAMFCGLLVSTIGADIFSGVQRFTFGSVNLYDGIEFLVVTLGLFAVGEVLINTGKSMKKGKPVETPKRLRDYMPTWADLKQSRLAIAIGTLVGFFIGALPGGGSTIASFVSYAVVKKYLQEFGKIWHRHHRGRGGSGSGQQLRMRRHHDPAAQPGFTGQRQYYRHAGRPSSLWHPARSVALHQPSGNRLAGYRQSVSGIHHLAYPEPADDSDVGPDIAYSLLAALSDYPAAGGGRRLQRPWFYFRCLSADGVQRLRLYVPSVGRTGRANAHGVCAGT</sequence>
<feature type="transmembrane region" description="Helical" evidence="1">
    <location>
        <begin position="204"/>
        <end position="222"/>
    </location>
</feature>
<dbReference type="PANTHER" id="PTHR35342:SF5">
    <property type="entry name" value="TRICARBOXYLIC TRANSPORT PROTEIN"/>
    <property type="match status" value="1"/>
</dbReference>
<feature type="transmembrane region" description="Helical" evidence="1">
    <location>
        <begin position="108"/>
        <end position="136"/>
    </location>
</feature>
<dbReference type="Pfam" id="PF01970">
    <property type="entry name" value="TctA"/>
    <property type="match status" value="1"/>
</dbReference>
<evidence type="ECO:0000259" key="2">
    <source>
        <dbReference type="Pfam" id="PF01970"/>
    </source>
</evidence>
<feature type="domain" description="DUF112" evidence="2">
    <location>
        <begin position="20"/>
        <end position="295"/>
    </location>
</feature>
<evidence type="ECO:0000313" key="3">
    <source>
        <dbReference type="EMBL" id="XBS71377.1"/>
    </source>
</evidence>
<feature type="transmembrane region" description="Helical" evidence="1">
    <location>
        <begin position="148"/>
        <end position="164"/>
    </location>
</feature>
<keyword evidence="1" id="KW-0812">Transmembrane</keyword>
<feature type="transmembrane region" description="Helical" evidence="1">
    <location>
        <begin position="255"/>
        <end position="286"/>
    </location>
</feature>
<keyword evidence="1" id="KW-0472">Membrane</keyword>
<proteinExistence type="predicted"/>
<dbReference type="PANTHER" id="PTHR35342">
    <property type="entry name" value="TRICARBOXYLIC TRANSPORT PROTEIN"/>
    <property type="match status" value="1"/>
</dbReference>
<evidence type="ECO:0000256" key="1">
    <source>
        <dbReference type="SAM" id="Phobius"/>
    </source>
</evidence>
<organism evidence="3">
    <name type="scientific">Acerihabitans sp. KWT182</name>
    <dbReference type="NCBI Taxonomy" id="3157919"/>
    <lineage>
        <taxon>Bacteria</taxon>
        <taxon>Pseudomonadati</taxon>
        <taxon>Pseudomonadota</taxon>
        <taxon>Gammaproteobacteria</taxon>
        <taxon>Enterobacterales</taxon>
        <taxon>Pectobacteriaceae</taxon>
        <taxon>Acerihabitans</taxon>
    </lineage>
</organism>
<dbReference type="EMBL" id="CP157947">
    <property type="protein sequence ID" value="XBS71377.1"/>
    <property type="molecule type" value="Genomic_DNA"/>
</dbReference>
<gene>
    <name evidence="3" type="ORF">ABK905_10805</name>
</gene>
<feature type="transmembrane region" description="Helical" evidence="1">
    <location>
        <begin position="46"/>
        <end position="68"/>
    </location>
</feature>
<feature type="transmembrane region" description="Helical" evidence="1">
    <location>
        <begin position="20"/>
        <end position="39"/>
    </location>
</feature>